<dbReference type="Gene3D" id="3.40.630.30">
    <property type="match status" value="1"/>
</dbReference>
<dbReference type="PANTHER" id="PTHR43877">
    <property type="entry name" value="AMINOALKYLPHOSPHONATE N-ACETYLTRANSFERASE-RELATED-RELATED"/>
    <property type="match status" value="1"/>
</dbReference>
<dbReference type="InterPro" id="IPR050832">
    <property type="entry name" value="Bact_Acetyltransf"/>
</dbReference>
<dbReference type="Pfam" id="PF00583">
    <property type="entry name" value="Acetyltransf_1"/>
    <property type="match status" value="1"/>
</dbReference>
<feature type="domain" description="N-acetyltransferase" evidence="3">
    <location>
        <begin position="2"/>
        <end position="155"/>
    </location>
</feature>
<dbReference type="AlphaFoldDB" id="F5XRF0"/>
<dbReference type="HOGENOM" id="CLU_013985_11_8_11"/>
<dbReference type="OrthoDB" id="9803233at2"/>
<dbReference type="InterPro" id="IPR016181">
    <property type="entry name" value="Acyl_CoA_acyltransferase"/>
</dbReference>
<dbReference type="Proteomes" id="UP000007947">
    <property type="component" value="Chromosome"/>
</dbReference>
<dbReference type="RefSeq" id="WP_013862523.1">
    <property type="nucleotide sequence ID" value="NC_015635.1"/>
</dbReference>
<dbReference type="PROSITE" id="PS51186">
    <property type="entry name" value="GNAT"/>
    <property type="match status" value="1"/>
</dbReference>
<keyword evidence="5" id="KW-1185">Reference proteome</keyword>
<dbReference type="EMBL" id="AP012204">
    <property type="protein sequence ID" value="BAK34640.1"/>
    <property type="molecule type" value="Genomic_DNA"/>
</dbReference>
<protein>
    <recommendedName>
        <fullName evidence="3">N-acetyltransferase domain-containing protein</fullName>
    </recommendedName>
</protein>
<organism evidence="4 5">
    <name type="scientific">Microlunatus phosphovorus (strain ATCC 700054 / DSM 10555 / JCM 9379 / NBRC 101784 / NCIMB 13414 / VKM Ac-1990 / NM-1)</name>
    <dbReference type="NCBI Taxonomy" id="1032480"/>
    <lineage>
        <taxon>Bacteria</taxon>
        <taxon>Bacillati</taxon>
        <taxon>Actinomycetota</taxon>
        <taxon>Actinomycetes</taxon>
        <taxon>Propionibacteriales</taxon>
        <taxon>Propionibacteriaceae</taxon>
        <taxon>Microlunatus</taxon>
    </lineage>
</organism>
<name>F5XRF0_MICPN</name>
<dbReference type="STRING" id="1032480.MLP_16260"/>
<dbReference type="SUPFAM" id="SSF55729">
    <property type="entry name" value="Acyl-CoA N-acyltransferases (Nat)"/>
    <property type="match status" value="1"/>
</dbReference>
<evidence type="ECO:0000313" key="5">
    <source>
        <dbReference type="Proteomes" id="UP000007947"/>
    </source>
</evidence>
<dbReference type="KEGG" id="mph:MLP_16260"/>
<keyword evidence="1" id="KW-0808">Transferase</keyword>
<evidence type="ECO:0000259" key="3">
    <source>
        <dbReference type="PROSITE" id="PS51186"/>
    </source>
</evidence>
<gene>
    <name evidence="4" type="ordered locus">MLP_16260</name>
</gene>
<keyword evidence="2" id="KW-0012">Acyltransferase</keyword>
<dbReference type="eggNOG" id="COG0456">
    <property type="taxonomic scope" value="Bacteria"/>
</dbReference>
<reference evidence="4 5" key="1">
    <citation type="submission" date="2011-05" db="EMBL/GenBank/DDBJ databases">
        <title>Whole genome sequence of Microlunatus phosphovorus NM-1.</title>
        <authorList>
            <person name="Hosoyama A."/>
            <person name="Sasaki K."/>
            <person name="Harada T."/>
            <person name="Igarashi R."/>
            <person name="Kawakoshi A."/>
            <person name="Sasagawa M."/>
            <person name="Fukada J."/>
            <person name="Nakamura S."/>
            <person name="Katano Y."/>
            <person name="Hanada S."/>
            <person name="Kamagata Y."/>
            <person name="Nakamura N."/>
            <person name="Yamazaki S."/>
            <person name="Fujita N."/>
        </authorList>
    </citation>
    <scope>NUCLEOTIDE SEQUENCE [LARGE SCALE GENOMIC DNA]</scope>
    <source>
        <strain evidence="5">ATCC 700054 / DSM 10555 / JCM 9379 / NBRC 101784 / NCIMB 13414 / VKM Ac-1990 / NM-1</strain>
    </source>
</reference>
<dbReference type="CDD" id="cd04301">
    <property type="entry name" value="NAT_SF"/>
    <property type="match status" value="1"/>
</dbReference>
<dbReference type="InterPro" id="IPR000182">
    <property type="entry name" value="GNAT_dom"/>
</dbReference>
<dbReference type="GO" id="GO:0016747">
    <property type="term" value="F:acyltransferase activity, transferring groups other than amino-acyl groups"/>
    <property type="evidence" value="ECO:0007669"/>
    <property type="project" value="InterPro"/>
</dbReference>
<evidence type="ECO:0000256" key="1">
    <source>
        <dbReference type="ARBA" id="ARBA00022679"/>
    </source>
</evidence>
<evidence type="ECO:0000256" key="2">
    <source>
        <dbReference type="ARBA" id="ARBA00023315"/>
    </source>
</evidence>
<accession>F5XRF0</accession>
<evidence type="ECO:0000313" key="4">
    <source>
        <dbReference type="EMBL" id="BAK34640.1"/>
    </source>
</evidence>
<proteinExistence type="predicted"/>
<sequence>MFELRPLPYDHPDARELTEQAQTYYVEIYGGRDDDPLAAAEFAPPHGGFVIGYLDGVPAAMGGWLFTPELGREQVAQIRRMFVVGSARRRGLAQAVLAHLEADATKYGARTMILATGQPQVEAIALYRKHGYADIAPFGYYAAADLVVCLGKELGDLNRPMDRPAAAGPAGPAPAAAPG</sequence>
<dbReference type="PANTHER" id="PTHR43877:SF2">
    <property type="entry name" value="AMINOALKYLPHOSPHONATE N-ACETYLTRANSFERASE-RELATED"/>
    <property type="match status" value="1"/>
</dbReference>